<evidence type="ECO:0000259" key="7">
    <source>
        <dbReference type="Pfam" id="PF13462"/>
    </source>
</evidence>
<keyword evidence="2" id="KW-0732">Signal</keyword>
<keyword evidence="3" id="KW-0560">Oxidoreductase</keyword>
<keyword evidence="5" id="KW-0676">Redox-active center</keyword>
<dbReference type="Proteomes" id="UP000198765">
    <property type="component" value="Chromosome I"/>
</dbReference>
<keyword evidence="6" id="KW-1133">Transmembrane helix</keyword>
<evidence type="ECO:0000256" key="5">
    <source>
        <dbReference type="ARBA" id="ARBA00023284"/>
    </source>
</evidence>
<dbReference type="PANTHER" id="PTHR13887">
    <property type="entry name" value="GLUTATHIONE S-TRANSFERASE KAPPA"/>
    <property type="match status" value="1"/>
</dbReference>
<accession>A0A1A8YZL3</accession>
<protein>
    <submittedName>
        <fullName evidence="8">Protein-disulfide isomerase</fullName>
    </submittedName>
</protein>
<dbReference type="GO" id="GO:0016853">
    <property type="term" value="F:isomerase activity"/>
    <property type="evidence" value="ECO:0007669"/>
    <property type="project" value="UniProtKB-KW"/>
</dbReference>
<keyword evidence="4" id="KW-1015">Disulfide bond</keyword>
<comment type="similarity">
    <text evidence="1">Belongs to the thioredoxin family. DsbA subfamily.</text>
</comment>
<keyword evidence="8" id="KW-0413">Isomerase</keyword>
<evidence type="ECO:0000313" key="9">
    <source>
        <dbReference type="Proteomes" id="UP000198765"/>
    </source>
</evidence>
<dbReference type="RefSeq" id="WP_091190059.1">
    <property type="nucleotide sequence ID" value="NZ_LT594324.1"/>
</dbReference>
<keyword evidence="9" id="KW-1185">Reference proteome</keyword>
<feature type="domain" description="Thioredoxin-like fold" evidence="7">
    <location>
        <begin position="67"/>
        <end position="235"/>
    </location>
</feature>
<sequence length="240" mass="25549">MSSRKGQKKAAQVVREQIAREKRRTRTIWTSIGAAAVLVIAGLIGWAVFSSQKSKTYTAPPNANHEGTGIVLGNGPVTVDQYEDYLCPACKNFQDTSGSTITELINENKVRVVFHPVAFLNRFSSTEYSTRASAASGCAADGARFKEFTDALFAKQPPENSAGLSDAELIDIGASVGVSRDAFSSCVKDGKYKSWTAHVTDDASRSGVVSTPTIKVNGRVLQDTERTPEGIKAAVAAAGK</sequence>
<evidence type="ECO:0000256" key="1">
    <source>
        <dbReference type="ARBA" id="ARBA00005791"/>
    </source>
</evidence>
<evidence type="ECO:0000256" key="2">
    <source>
        <dbReference type="ARBA" id="ARBA00022729"/>
    </source>
</evidence>
<evidence type="ECO:0000313" key="8">
    <source>
        <dbReference type="EMBL" id="SBT37049.1"/>
    </source>
</evidence>
<dbReference type="SUPFAM" id="SSF52833">
    <property type="entry name" value="Thioredoxin-like"/>
    <property type="match status" value="1"/>
</dbReference>
<dbReference type="PANTHER" id="PTHR13887:SF14">
    <property type="entry name" value="DISULFIDE BOND FORMATION PROTEIN D"/>
    <property type="match status" value="1"/>
</dbReference>
<dbReference type="EMBL" id="LT594324">
    <property type="protein sequence ID" value="SBT37049.1"/>
    <property type="molecule type" value="Genomic_DNA"/>
</dbReference>
<proteinExistence type="inferred from homology"/>
<organism evidence="8 9">
    <name type="scientific">Micromonospora narathiwatensis</name>
    <dbReference type="NCBI Taxonomy" id="299146"/>
    <lineage>
        <taxon>Bacteria</taxon>
        <taxon>Bacillati</taxon>
        <taxon>Actinomycetota</taxon>
        <taxon>Actinomycetes</taxon>
        <taxon>Micromonosporales</taxon>
        <taxon>Micromonosporaceae</taxon>
        <taxon>Micromonospora</taxon>
    </lineage>
</organism>
<dbReference type="OrthoDB" id="117402at2"/>
<evidence type="ECO:0000256" key="3">
    <source>
        <dbReference type="ARBA" id="ARBA00023002"/>
    </source>
</evidence>
<evidence type="ECO:0000256" key="4">
    <source>
        <dbReference type="ARBA" id="ARBA00023157"/>
    </source>
</evidence>
<name>A0A1A8YZL3_9ACTN</name>
<evidence type="ECO:0000256" key="6">
    <source>
        <dbReference type="SAM" id="Phobius"/>
    </source>
</evidence>
<keyword evidence="6" id="KW-0472">Membrane</keyword>
<dbReference type="PATRIC" id="fig|299146.4.peg.12"/>
<dbReference type="Pfam" id="PF13462">
    <property type="entry name" value="Thioredoxin_4"/>
    <property type="match status" value="1"/>
</dbReference>
<dbReference type="InterPro" id="IPR012336">
    <property type="entry name" value="Thioredoxin-like_fold"/>
</dbReference>
<dbReference type="AlphaFoldDB" id="A0A1A8YZL3"/>
<dbReference type="InterPro" id="IPR036249">
    <property type="entry name" value="Thioredoxin-like_sf"/>
</dbReference>
<dbReference type="GO" id="GO:0016491">
    <property type="term" value="F:oxidoreductase activity"/>
    <property type="evidence" value="ECO:0007669"/>
    <property type="project" value="UniProtKB-KW"/>
</dbReference>
<reference evidence="8 9" key="1">
    <citation type="submission" date="2016-06" db="EMBL/GenBank/DDBJ databases">
        <authorList>
            <person name="Kjaerup R.B."/>
            <person name="Dalgaard T.S."/>
            <person name="Juul-Madsen H.R."/>
        </authorList>
    </citation>
    <scope>NUCLEOTIDE SEQUENCE [LARGE SCALE GENOMIC DNA]</scope>
    <source>
        <strain evidence="8 9">DSM 45248</strain>
    </source>
</reference>
<gene>
    <name evidence="8" type="ORF">GA0070621_0013</name>
</gene>
<dbReference type="Gene3D" id="3.40.30.10">
    <property type="entry name" value="Glutaredoxin"/>
    <property type="match status" value="1"/>
</dbReference>
<feature type="transmembrane region" description="Helical" evidence="6">
    <location>
        <begin position="28"/>
        <end position="49"/>
    </location>
</feature>
<keyword evidence="6" id="KW-0812">Transmembrane</keyword>